<gene>
    <name evidence="4" type="ORF">A8709_17465</name>
</gene>
<dbReference type="STRING" id="512399.A8709_17465"/>
<dbReference type="InterPro" id="IPR050768">
    <property type="entry name" value="UPF0353/GerABKA_families"/>
</dbReference>
<sequence>MGARIEEIKNKFVNNDDFFLQQDYLAGNPISLMGLITLIDLAESRQTLHIYLEGSKSSYTSIEELLSLYGEVKESDPNEIVSSIVEGKLIIYSETINKYVITQPVPKLLNRFFEPPTNENVLQGPLSSFIEDIDQNIGIVRKQISSDRLRVKSFAVGTSEQKKISLLYSEGHADMKLVNNIIRQLELNQSREVHNLQNLSKTMGLSSWGPISKFHTTELPQEVAQSLRVGKVVLFVDRLPLALVLPSLLWDMFALENDHNYPLPIMFALRFLRIIGVLMTLLVPALYVALVAVNPEVLRIEIALAVAQSRDGVPYTALVEILLILIILELILEASVRLPKSIGPTITMVGGIILGQAIVAAKLVSNLLIIILAATTIANSAVVGFQNSLSIRLFKYILVLLAAIYGVLGILAGLVLVCAYLASLETFGVPYIQINVAKDRSNHG</sequence>
<keyword evidence="3" id="KW-1133">Transmembrane helix</keyword>
<accession>A0A1C0ZZ37</accession>
<evidence type="ECO:0000256" key="1">
    <source>
        <dbReference type="ARBA" id="ARBA00005278"/>
    </source>
</evidence>
<keyword evidence="2 3" id="KW-0472">Membrane</keyword>
<dbReference type="AlphaFoldDB" id="A0A1C0ZZ37"/>
<dbReference type="GO" id="GO:0009847">
    <property type="term" value="P:spore germination"/>
    <property type="evidence" value="ECO:0007669"/>
    <property type="project" value="InterPro"/>
</dbReference>
<keyword evidence="3" id="KW-0812">Transmembrane</keyword>
<evidence type="ECO:0000313" key="4">
    <source>
        <dbReference type="EMBL" id="OCT13402.1"/>
    </source>
</evidence>
<dbReference type="PIRSF" id="PIRSF005690">
    <property type="entry name" value="GerBA"/>
    <property type="match status" value="1"/>
</dbReference>
<reference evidence="5" key="1">
    <citation type="submission" date="2016-05" db="EMBL/GenBank/DDBJ databases">
        <title>Paenibacillus oryzae. sp. nov., isolated from the rice root.</title>
        <authorList>
            <person name="Zhang J."/>
            <person name="Zhang X."/>
        </authorList>
    </citation>
    <scope>NUCLEOTIDE SEQUENCE [LARGE SCALE GENOMIC DNA]</scope>
    <source>
        <strain evidence="5">KCTC13222</strain>
    </source>
</reference>
<feature type="transmembrane region" description="Helical" evidence="3">
    <location>
        <begin position="397"/>
        <end position="422"/>
    </location>
</feature>
<comment type="similarity">
    <text evidence="1">Belongs to the GerABKA family.</text>
</comment>
<dbReference type="PANTHER" id="PTHR22550:SF5">
    <property type="entry name" value="LEUCINE ZIPPER PROTEIN 4"/>
    <property type="match status" value="1"/>
</dbReference>
<dbReference type="Proteomes" id="UP000093309">
    <property type="component" value="Unassembled WGS sequence"/>
</dbReference>
<feature type="transmembrane region" description="Helical" evidence="3">
    <location>
        <begin position="313"/>
        <end position="332"/>
    </location>
</feature>
<evidence type="ECO:0000256" key="3">
    <source>
        <dbReference type="SAM" id="Phobius"/>
    </source>
</evidence>
<keyword evidence="5" id="KW-1185">Reference proteome</keyword>
<dbReference type="OrthoDB" id="1726708at2"/>
<dbReference type="EMBL" id="LYPC01000022">
    <property type="protein sequence ID" value="OCT13402.1"/>
    <property type="molecule type" value="Genomic_DNA"/>
</dbReference>
<organism evidence="4 5">
    <name type="scientific">Paenibacillus pectinilyticus</name>
    <dbReference type="NCBI Taxonomy" id="512399"/>
    <lineage>
        <taxon>Bacteria</taxon>
        <taxon>Bacillati</taxon>
        <taxon>Bacillota</taxon>
        <taxon>Bacilli</taxon>
        <taxon>Bacillales</taxon>
        <taxon>Paenibacillaceae</taxon>
        <taxon>Paenibacillus</taxon>
    </lineage>
</organism>
<dbReference type="Pfam" id="PF03323">
    <property type="entry name" value="GerA"/>
    <property type="match status" value="1"/>
</dbReference>
<evidence type="ECO:0000313" key="5">
    <source>
        <dbReference type="Proteomes" id="UP000093309"/>
    </source>
</evidence>
<feature type="transmembrane region" description="Helical" evidence="3">
    <location>
        <begin position="271"/>
        <end position="293"/>
    </location>
</feature>
<dbReference type="GO" id="GO:0016020">
    <property type="term" value="C:membrane"/>
    <property type="evidence" value="ECO:0007669"/>
    <property type="project" value="InterPro"/>
</dbReference>
<proteinExistence type="inferred from homology"/>
<dbReference type="RefSeq" id="WP_065853464.1">
    <property type="nucleotide sequence ID" value="NZ_LYPC01000022.1"/>
</dbReference>
<feature type="transmembrane region" description="Helical" evidence="3">
    <location>
        <begin position="367"/>
        <end position="385"/>
    </location>
</feature>
<dbReference type="InterPro" id="IPR004995">
    <property type="entry name" value="Spore_Ger"/>
</dbReference>
<protein>
    <submittedName>
        <fullName evidence="4">Spore gernimation protein GerA</fullName>
    </submittedName>
</protein>
<evidence type="ECO:0000256" key="2">
    <source>
        <dbReference type="ARBA" id="ARBA00023136"/>
    </source>
</evidence>
<name>A0A1C0ZZ37_9BACL</name>
<feature type="transmembrane region" description="Helical" evidence="3">
    <location>
        <begin position="344"/>
        <end position="361"/>
    </location>
</feature>
<comment type="caution">
    <text evidence="4">The sequence shown here is derived from an EMBL/GenBank/DDBJ whole genome shotgun (WGS) entry which is preliminary data.</text>
</comment>
<dbReference type="PANTHER" id="PTHR22550">
    <property type="entry name" value="SPORE GERMINATION PROTEIN"/>
    <property type="match status" value="1"/>
</dbReference>